<dbReference type="SMR" id="A0A3B6B5X1"/>
<dbReference type="PaxDb" id="4565-Traes_2AL_F750A006F.1"/>
<dbReference type="InterPro" id="IPR050317">
    <property type="entry name" value="Plant_Fungal_Acyltransferase"/>
</dbReference>
<dbReference type="PANTHER" id="PTHR31642">
    <property type="entry name" value="TRICHOTHECENE 3-O-ACETYLTRANSFERASE"/>
    <property type="match status" value="1"/>
</dbReference>
<dbReference type="Pfam" id="PF02458">
    <property type="entry name" value="Transferase"/>
    <property type="match status" value="1"/>
</dbReference>
<dbReference type="EC" id="2.3.1.64" evidence="7"/>
<dbReference type="FunFam" id="3.30.559.10:FF:000008">
    <property type="entry name" value="Tryptamine hydroxycinnamoyl transferase"/>
    <property type="match status" value="1"/>
</dbReference>
<keyword evidence="4" id="KW-0012">Acyltransferase</keyword>
<evidence type="ECO:0000256" key="4">
    <source>
        <dbReference type="ARBA" id="ARBA00023315"/>
    </source>
</evidence>
<name>A0A3B6B5X1_WHEAT</name>
<dbReference type="OMA" id="KPYEKVH"/>
<keyword evidence="9" id="KW-1185">Reference proteome</keyword>
<evidence type="ECO:0000256" key="5">
    <source>
        <dbReference type="ARBA" id="ARBA00051905"/>
    </source>
</evidence>
<dbReference type="Gramene" id="TraesCS2A02G490700.1">
    <property type="protein sequence ID" value="TraesCS2A02G490700.1.cds1"/>
    <property type="gene ID" value="TraesCS2A02G490700"/>
</dbReference>
<evidence type="ECO:0000256" key="6">
    <source>
        <dbReference type="ARBA" id="ARBA00053460"/>
    </source>
</evidence>
<dbReference type="GO" id="GO:0047634">
    <property type="term" value="F:agmatine N4-coumaroyltransferase activity"/>
    <property type="evidence" value="ECO:0007669"/>
    <property type="project" value="UniProtKB-EC"/>
</dbReference>
<dbReference type="EnsemblPlants" id="TraesCS2A02G490700.1">
    <property type="protein sequence ID" value="TraesCS2A02G490700.1.cds1"/>
    <property type="gene ID" value="TraesCS2A02G490700"/>
</dbReference>
<comment type="catalytic activity">
    <reaction evidence="5">
        <text>4-coumaroyl-CoA + agmatine = N-(4-guanidinobutyl)-4-hydroxycinnamamide + CoA + H(+)</text>
        <dbReference type="Rhea" id="RHEA:13405"/>
        <dbReference type="ChEBI" id="CHEBI:15378"/>
        <dbReference type="ChEBI" id="CHEBI:57287"/>
        <dbReference type="ChEBI" id="CHEBI:57355"/>
        <dbReference type="ChEBI" id="CHEBI:58145"/>
        <dbReference type="ChEBI" id="CHEBI:58644"/>
        <dbReference type="EC" id="2.3.1.64"/>
    </reaction>
</comment>
<dbReference type="Proteomes" id="UP000019116">
    <property type="component" value="Chromosome 2A"/>
</dbReference>
<accession>A0A3B6B5X1</accession>
<dbReference type="PANTHER" id="PTHR31642:SF13">
    <property type="entry name" value="AGMATINE HYDROXYCINNAMOYLTRANSFERASE 1"/>
    <property type="match status" value="1"/>
</dbReference>
<dbReference type="InterPro" id="IPR023213">
    <property type="entry name" value="CAT-like_dom_sf"/>
</dbReference>
<proteinExistence type="inferred from homology"/>
<dbReference type="Gramene" id="TraesWEE_scaffold_012518_01G000300.1">
    <property type="protein sequence ID" value="TraesWEE_scaffold_012518_01G000300.1"/>
    <property type="gene ID" value="TraesWEE_scaffold_012518_01G000300"/>
</dbReference>
<evidence type="ECO:0000256" key="2">
    <source>
        <dbReference type="ARBA" id="ARBA00011245"/>
    </source>
</evidence>
<protein>
    <recommendedName>
        <fullName evidence="7">agmatine N(4)-coumaroyltransferase</fullName>
        <ecNumber evidence="7">2.3.1.64</ecNumber>
    </recommendedName>
</protein>
<dbReference type="FunFam" id="3.30.559.10:FF:000014">
    <property type="entry name" value="Tryptamine hydroxycinnamoyl transferase"/>
    <property type="match status" value="1"/>
</dbReference>
<reference evidence="8" key="2">
    <citation type="submission" date="2018-10" db="UniProtKB">
        <authorList>
            <consortium name="EnsemblPlants"/>
        </authorList>
    </citation>
    <scope>IDENTIFICATION</scope>
</reference>
<evidence type="ECO:0000256" key="7">
    <source>
        <dbReference type="ARBA" id="ARBA00066990"/>
    </source>
</evidence>
<evidence type="ECO:0000256" key="3">
    <source>
        <dbReference type="ARBA" id="ARBA00022679"/>
    </source>
</evidence>
<gene>
    <name evidence="8" type="primary">LOC123186251</name>
</gene>
<comment type="subunit">
    <text evidence="2">Monomer.</text>
</comment>
<dbReference type="GO" id="GO:0016747">
    <property type="term" value="F:acyltransferase activity, transferring groups other than amino-acyl groups"/>
    <property type="evidence" value="ECO:0000318"/>
    <property type="project" value="GO_Central"/>
</dbReference>
<keyword evidence="3" id="KW-0808">Transferase</keyword>
<dbReference type="Gramene" id="TraesCS2A03G1146300.1">
    <property type="protein sequence ID" value="TraesCS2A03G1146300.1.CDS1"/>
    <property type="gene ID" value="TraesCS2A03G1146300"/>
</dbReference>
<dbReference type="Gramene" id="TraesROB_scaffold_039638_01G000400.1">
    <property type="protein sequence ID" value="TraesROB_scaffold_039638_01G000400.1"/>
    <property type="gene ID" value="TraesROB_scaffold_039638_01G000400"/>
</dbReference>
<comment type="function">
    <text evidence="6">Involved in the synthesis of hordatines (antifungal hydroxycinnamoylagmatine derivatives). Specific for agmatine as the acyl acceptor, inactive towards tyramine and putrescine. Has activity with the acyl donors 4-coumaroyl-CoA, cinnamoyl-CoA, caffeoyl-CoA, feruloyl-CoA, and to a lesser extent sinapoyl-CoA.</text>
</comment>
<dbReference type="OrthoDB" id="671439at2759"/>
<sequence>MPQEMHASMHRPPALYNTRHLLIQSHHPIITHYYYLACTRKNTSRATFAQQESSFLRTFTVDMKITVHSSKAVKPDYGACGVAPGCTADVVPLTVLDKANFDTYISVIYAFHAPAPPNDVLEAGLARVLVDYREWAGRLGVDANGERAILLNDAGARFVEATADVALDSVMPLKPTPEVLSLHPSGDDGPEELMLIQVTRFSCGSLVVGFTTQHIVSDGRSTGNFFVAWSQATRGAAVDPVPVHDRASFFHPREPLHVEYEHRGVEFKPYEKVHDDVVRADGDDDEVVVNKVHFSREFISRLKAQASAGAPRPCSTLQCVVAHLWRTMTMARGLDGGESTSVAIAVDGRARMSPQVPDGYTGNVILWARPTTTAGELVARPLKHAVELISREVARINDGYFKSFIDFANSGAVEKERLAATADAAEMVLSPNIEVDSWLRIPFYDMDFGGGRPFFFMPSYLPVEGLLILLPSFLGDGSVDAYVPLFSRDMNTFKNCCYTLD</sequence>
<dbReference type="STRING" id="4565.A0A3B6B5X1"/>
<evidence type="ECO:0000313" key="8">
    <source>
        <dbReference type="EnsemblPlants" id="TraesCS2A02G490700.1.cds1"/>
    </source>
</evidence>
<comment type="similarity">
    <text evidence="1">Belongs to the plant acyltransferase family.</text>
</comment>
<organism evidence="8">
    <name type="scientific">Triticum aestivum</name>
    <name type="common">Wheat</name>
    <dbReference type="NCBI Taxonomy" id="4565"/>
    <lineage>
        <taxon>Eukaryota</taxon>
        <taxon>Viridiplantae</taxon>
        <taxon>Streptophyta</taxon>
        <taxon>Embryophyta</taxon>
        <taxon>Tracheophyta</taxon>
        <taxon>Spermatophyta</taxon>
        <taxon>Magnoliopsida</taxon>
        <taxon>Liliopsida</taxon>
        <taxon>Poales</taxon>
        <taxon>Poaceae</taxon>
        <taxon>BOP clade</taxon>
        <taxon>Pooideae</taxon>
        <taxon>Triticodae</taxon>
        <taxon>Triticeae</taxon>
        <taxon>Triticinae</taxon>
        <taxon>Triticum</taxon>
    </lineage>
</organism>
<evidence type="ECO:0000256" key="1">
    <source>
        <dbReference type="ARBA" id="ARBA00009861"/>
    </source>
</evidence>
<dbReference type="Gramene" id="TraesCLE_scaffold_011851_01G000300.1">
    <property type="protein sequence ID" value="TraesCLE_scaffold_011851_01G000300.1"/>
    <property type="gene ID" value="TraesCLE_scaffold_011851_01G000300"/>
</dbReference>
<dbReference type="AlphaFoldDB" id="A0A3B6B5X1"/>
<dbReference type="Gene3D" id="3.30.559.10">
    <property type="entry name" value="Chloramphenicol acetyltransferase-like domain"/>
    <property type="match status" value="2"/>
</dbReference>
<dbReference type="Gramene" id="TraesCAD_scaffold_028032_01G000300.1">
    <property type="protein sequence ID" value="TraesCAD_scaffold_028032_01G000300.1"/>
    <property type="gene ID" value="TraesCAD_scaffold_028032_01G000300"/>
</dbReference>
<reference evidence="8" key="1">
    <citation type="submission" date="2018-08" db="EMBL/GenBank/DDBJ databases">
        <authorList>
            <person name="Rossello M."/>
        </authorList>
    </citation>
    <scope>NUCLEOTIDE SEQUENCE [LARGE SCALE GENOMIC DNA]</scope>
    <source>
        <strain evidence="8">cv. Chinese Spring</strain>
    </source>
</reference>
<evidence type="ECO:0000313" key="9">
    <source>
        <dbReference type="Proteomes" id="UP000019116"/>
    </source>
</evidence>